<dbReference type="InterPro" id="IPR013762">
    <property type="entry name" value="Integrase-like_cat_sf"/>
</dbReference>
<evidence type="ECO:0000256" key="2">
    <source>
        <dbReference type="ARBA" id="ARBA00022908"/>
    </source>
</evidence>
<dbReference type="Gene3D" id="1.10.443.10">
    <property type="entry name" value="Intergrase catalytic core"/>
    <property type="match status" value="1"/>
</dbReference>
<dbReference type="InterPro" id="IPR011010">
    <property type="entry name" value="DNA_brk_join_enz"/>
</dbReference>
<evidence type="ECO:0000256" key="5">
    <source>
        <dbReference type="PROSITE-ProRule" id="PRU01248"/>
    </source>
</evidence>
<feature type="domain" description="Tyr recombinase" evidence="6">
    <location>
        <begin position="191"/>
        <end position="354"/>
    </location>
</feature>
<accession>A0ABT6Z0S5</accession>
<dbReference type="RefSeq" id="WP_283381383.1">
    <property type="nucleotide sequence ID" value="NZ_JASHIE010000005.1"/>
</dbReference>
<comment type="caution">
    <text evidence="8">The sequence shown here is derived from an EMBL/GenBank/DDBJ whole genome shotgun (WGS) entry which is preliminary data.</text>
</comment>
<dbReference type="InterPro" id="IPR044068">
    <property type="entry name" value="CB"/>
</dbReference>
<gene>
    <name evidence="8" type="ORF">QM481_08210</name>
</gene>
<feature type="domain" description="Core-binding (CB)" evidence="7">
    <location>
        <begin position="89"/>
        <end position="169"/>
    </location>
</feature>
<name>A0ABT6Z0S5_9BACT</name>
<dbReference type="EMBL" id="JASHIE010000005">
    <property type="protein sequence ID" value="MDI9874507.1"/>
    <property type="molecule type" value="Genomic_DNA"/>
</dbReference>
<dbReference type="PROSITE" id="PS51900">
    <property type="entry name" value="CB"/>
    <property type="match status" value="1"/>
</dbReference>
<sequence>MGRNDKFFNVKIREKLLKNGRVSLFLDWHDGKGKRKKEYTGLYKFVEPSNRFEKEHNKEIAVQIEVLRAERTRQFFSGDIDAALEKRKLKNQDFVEYFSNYVDNYKQKDIKVMRAALNHFIKFCPPPLSAKDVDEKLCRDFKDYLKEQLNRESQSSYFARFKKVLAEAVREKVFTVSPAINIKNTQKSQSIPKDILTIEDIQKLASAECGNLEVKRAFLFACYTGLRFCDVEALKWKNIKGSTMIVSQLKTERQVSVNLNQVAQQLLGESNKAEENVFRLPSSTGTNKVIGNWVKRAGIDKHITFHCARHSFGTNLMMYDGNISTVASLLGHTSWKHTQKYVRAVESLKEEAVNKLPSLNLDI</sequence>
<dbReference type="Pfam" id="PF00589">
    <property type="entry name" value="Phage_integrase"/>
    <property type="match status" value="1"/>
</dbReference>
<dbReference type="InterPro" id="IPR002104">
    <property type="entry name" value="Integrase_catalytic"/>
</dbReference>
<dbReference type="InterPro" id="IPR025269">
    <property type="entry name" value="SAM-like_dom"/>
</dbReference>
<dbReference type="Gene3D" id="1.10.150.130">
    <property type="match status" value="1"/>
</dbReference>
<comment type="similarity">
    <text evidence="1">Belongs to the 'phage' integrase family.</text>
</comment>
<protein>
    <submittedName>
        <fullName evidence="8">Site-specific integrase</fullName>
    </submittedName>
</protein>
<proteinExistence type="inferred from homology"/>
<keyword evidence="3 5" id="KW-0238">DNA-binding</keyword>
<evidence type="ECO:0000256" key="3">
    <source>
        <dbReference type="ARBA" id="ARBA00023125"/>
    </source>
</evidence>
<keyword evidence="4" id="KW-0233">DNA recombination</keyword>
<organism evidence="8 9">
    <name type="scientific">Flectobacillus rivi</name>
    <dbReference type="NCBI Taxonomy" id="2984209"/>
    <lineage>
        <taxon>Bacteria</taxon>
        <taxon>Pseudomonadati</taxon>
        <taxon>Bacteroidota</taxon>
        <taxon>Cytophagia</taxon>
        <taxon>Cytophagales</taxon>
        <taxon>Flectobacillaceae</taxon>
        <taxon>Flectobacillus</taxon>
    </lineage>
</organism>
<dbReference type="Proteomes" id="UP001225761">
    <property type="component" value="Unassembled WGS sequence"/>
</dbReference>
<dbReference type="InterPro" id="IPR035386">
    <property type="entry name" value="Arm-DNA-bind_5"/>
</dbReference>
<dbReference type="PANTHER" id="PTHR30349">
    <property type="entry name" value="PHAGE INTEGRASE-RELATED"/>
    <property type="match status" value="1"/>
</dbReference>
<keyword evidence="2" id="KW-0229">DNA integration</keyword>
<reference evidence="8 9" key="1">
    <citation type="submission" date="2023-05" db="EMBL/GenBank/DDBJ databases">
        <title>Novel species of genus Flectobacillus isolated from stream in China.</title>
        <authorList>
            <person name="Lu H."/>
        </authorList>
    </citation>
    <scope>NUCLEOTIDE SEQUENCE [LARGE SCALE GENOMIC DNA]</scope>
    <source>
        <strain evidence="8 9">LFS242W</strain>
    </source>
</reference>
<dbReference type="PROSITE" id="PS51898">
    <property type="entry name" value="TYR_RECOMBINASE"/>
    <property type="match status" value="1"/>
</dbReference>
<dbReference type="InterPro" id="IPR050090">
    <property type="entry name" value="Tyrosine_recombinase_XerCD"/>
</dbReference>
<keyword evidence="9" id="KW-1185">Reference proteome</keyword>
<dbReference type="CDD" id="cd01185">
    <property type="entry name" value="INTN1_C_like"/>
    <property type="match status" value="1"/>
</dbReference>
<evidence type="ECO:0000313" key="8">
    <source>
        <dbReference type="EMBL" id="MDI9874507.1"/>
    </source>
</evidence>
<dbReference type="PANTHER" id="PTHR30349:SF64">
    <property type="entry name" value="PROPHAGE INTEGRASE INTD-RELATED"/>
    <property type="match status" value="1"/>
</dbReference>
<evidence type="ECO:0000259" key="6">
    <source>
        <dbReference type="PROSITE" id="PS51898"/>
    </source>
</evidence>
<dbReference type="SUPFAM" id="SSF56349">
    <property type="entry name" value="DNA breaking-rejoining enzymes"/>
    <property type="match status" value="1"/>
</dbReference>
<evidence type="ECO:0000259" key="7">
    <source>
        <dbReference type="PROSITE" id="PS51900"/>
    </source>
</evidence>
<dbReference type="Pfam" id="PF13102">
    <property type="entry name" value="Phage_int_SAM_5"/>
    <property type="match status" value="1"/>
</dbReference>
<evidence type="ECO:0000313" key="9">
    <source>
        <dbReference type="Proteomes" id="UP001225761"/>
    </source>
</evidence>
<evidence type="ECO:0000256" key="4">
    <source>
        <dbReference type="ARBA" id="ARBA00023172"/>
    </source>
</evidence>
<evidence type="ECO:0000256" key="1">
    <source>
        <dbReference type="ARBA" id="ARBA00008857"/>
    </source>
</evidence>
<dbReference type="InterPro" id="IPR010998">
    <property type="entry name" value="Integrase_recombinase_N"/>
</dbReference>
<dbReference type="Pfam" id="PF17293">
    <property type="entry name" value="Arm-DNA-bind_5"/>
    <property type="match status" value="1"/>
</dbReference>